<gene>
    <name evidence="1" type="ORF">GMARGA_LOCUS39110</name>
</gene>
<evidence type="ECO:0000313" key="1">
    <source>
        <dbReference type="EMBL" id="CAG8848284.1"/>
    </source>
</evidence>
<comment type="caution">
    <text evidence="1">The sequence shown here is derived from an EMBL/GenBank/DDBJ whole genome shotgun (WGS) entry which is preliminary data.</text>
</comment>
<reference evidence="1 2" key="1">
    <citation type="submission" date="2021-06" db="EMBL/GenBank/DDBJ databases">
        <authorList>
            <person name="Kallberg Y."/>
            <person name="Tangrot J."/>
            <person name="Rosling A."/>
        </authorList>
    </citation>
    <scope>NUCLEOTIDE SEQUENCE [LARGE SCALE GENOMIC DNA]</scope>
    <source>
        <strain evidence="1 2">120-4 pot B 10/14</strain>
    </source>
</reference>
<evidence type="ECO:0000313" key="2">
    <source>
        <dbReference type="Proteomes" id="UP000789901"/>
    </source>
</evidence>
<organism evidence="1 2">
    <name type="scientific">Gigaspora margarita</name>
    <dbReference type="NCBI Taxonomy" id="4874"/>
    <lineage>
        <taxon>Eukaryota</taxon>
        <taxon>Fungi</taxon>
        <taxon>Fungi incertae sedis</taxon>
        <taxon>Mucoromycota</taxon>
        <taxon>Glomeromycotina</taxon>
        <taxon>Glomeromycetes</taxon>
        <taxon>Diversisporales</taxon>
        <taxon>Gigasporaceae</taxon>
        <taxon>Gigaspora</taxon>
    </lineage>
</organism>
<proteinExistence type="predicted"/>
<feature type="non-terminal residue" evidence="1">
    <location>
        <position position="1"/>
    </location>
</feature>
<dbReference type="Proteomes" id="UP000789901">
    <property type="component" value="Unassembled WGS sequence"/>
</dbReference>
<sequence>KYDYLKALEMIKNKENKNIKNSDKYLSQEEFKYLKALGLIENVAVLDTGIHFIQIRVSNPERFHDNFNLL</sequence>
<name>A0ABN7X893_GIGMA</name>
<protein>
    <submittedName>
        <fullName evidence="1">29405_t:CDS:1</fullName>
    </submittedName>
</protein>
<accession>A0ABN7X893</accession>
<keyword evidence="2" id="KW-1185">Reference proteome</keyword>
<feature type="non-terminal residue" evidence="1">
    <location>
        <position position="70"/>
    </location>
</feature>
<dbReference type="EMBL" id="CAJVQB010091319">
    <property type="protein sequence ID" value="CAG8848284.1"/>
    <property type="molecule type" value="Genomic_DNA"/>
</dbReference>